<keyword evidence="2" id="KW-1133">Transmembrane helix</keyword>
<evidence type="ECO:0000256" key="2">
    <source>
        <dbReference type="SAM" id="Phobius"/>
    </source>
</evidence>
<feature type="transmembrane region" description="Helical" evidence="2">
    <location>
        <begin position="34"/>
        <end position="57"/>
    </location>
</feature>
<dbReference type="AlphaFoldDB" id="A0A679J550"/>
<keyword evidence="2" id="KW-0472">Membrane</keyword>
<keyword evidence="2" id="KW-0812">Transmembrane</keyword>
<keyword evidence="5" id="KW-1185">Reference proteome</keyword>
<dbReference type="EMBL" id="LR743504">
    <property type="protein sequence ID" value="CAA2104653.1"/>
    <property type="molecule type" value="Genomic_DNA"/>
</dbReference>
<evidence type="ECO:0000256" key="1">
    <source>
        <dbReference type="SAM" id="MobiDB-lite"/>
    </source>
</evidence>
<name>A0A679J550_9HYPH</name>
<protein>
    <submittedName>
        <fullName evidence="3">Uncharacterized protein</fullName>
    </submittedName>
</protein>
<organism evidence="3">
    <name type="scientific">Methylobacterium bullatum</name>
    <dbReference type="NCBI Taxonomy" id="570505"/>
    <lineage>
        <taxon>Bacteria</taxon>
        <taxon>Pseudomonadati</taxon>
        <taxon>Pseudomonadota</taxon>
        <taxon>Alphaproteobacteria</taxon>
        <taxon>Hyphomicrobiales</taxon>
        <taxon>Methylobacteriaceae</taxon>
        <taxon>Methylobacterium</taxon>
    </lineage>
</organism>
<reference evidence="4" key="1">
    <citation type="journal article" date="2016" name="Front. Microbiol.">
        <title>Genome Sequence of the Piezophilic, Mesophilic Sulfate-Reducing Bacterium Desulfovibrio indicus J2T.</title>
        <authorList>
            <person name="Cao J."/>
            <person name="Maignien L."/>
            <person name="Shao Z."/>
            <person name="Alain K."/>
            <person name="Jebbar M."/>
        </authorList>
    </citation>
    <scope>NUCLEOTIDE SEQUENCE</scope>
    <source>
        <strain evidence="4">DSM 21893</strain>
    </source>
</reference>
<proteinExistence type="predicted"/>
<accession>A0A679J550</accession>
<dbReference type="Proteomes" id="UP001055307">
    <property type="component" value="Unassembled WGS sequence"/>
</dbReference>
<gene>
    <name evidence="3" type="ORF">MBUL_02807</name>
    <name evidence="4" type="ORF">OICFNHDK_4389</name>
</gene>
<feature type="region of interest" description="Disordered" evidence="1">
    <location>
        <begin position="1"/>
        <end position="24"/>
    </location>
</feature>
<evidence type="ECO:0000313" key="3">
    <source>
        <dbReference type="EMBL" id="CAA2104653.1"/>
    </source>
</evidence>
<evidence type="ECO:0000313" key="4">
    <source>
        <dbReference type="EMBL" id="GJD41905.1"/>
    </source>
</evidence>
<reference evidence="4" key="3">
    <citation type="submission" date="2021-08" db="EMBL/GenBank/DDBJ databases">
        <authorList>
            <person name="Tani A."/>
            <person name="Ola A."/>
            <person name="Ogura Y."/>
            <person name="Katsura K."/>
            <person name="Hayashi T."/>
        </authorList>
    </citation>
    <scope>NUCLEOTIDE SEQUENCE</scope>
    <source>
        <strain evidence="4">DSM 21893</strain>
    </source>
</reference>
<sequence>MSKKLGRATAHWGAKGGRRRRHVRTHVRKAARHTFWLVMLGVPACVYLLYCLCHIGGEPHFHLTPTNLRHP</sequence>
<evidence type="ECO:0000313" key="5">
    <source>
        <dbReference type="Proteomes" id="UP001055307"/>
    </source>
</evidence>
<dbReference type="EMBL" id="BPQF01000029">
    <property type="protein sequence ID" value="GJD41905.1"/>
    <property type="molecule type" value="Genomic_DNA"/>
</dbReference>
<reference evidence="3" key="2">
    <citation type="submission" date="2019-12" db="EMBL/GenBank/DDBJ databases">
        <authorList>
            <person name="Cremers G."/>
        </authorList>
    </citation>
    <scope>NUCLEOTIDE SEQUENCE</scope>
    <source>
        <strain evidence="3">Mbul1</strain>
    </source>
</reference>